<dbReference type="CDD" id="cd10155">
    <property type="entry name" value="BsYrkD-like_DUF156"/>
    <property type="match status" value="1"/>
</dbReference>
<dbReference type="OrthoDB" id="9798732at2"/>
<dbReference type="AlphaFoldDB" id="A0A1I7L8J1"/>
<proteinExistence type="predicted"/>
<dbReference type="InterPro" id="IPR003735">
    <property type="entry name" value="Metal_Tscrpt_repr"/>
</dbReference>
<dbReference type="RefSeq" id="WP_029420747.1">
    <property type="nucleotide sequence ID" value="NZ_FPBV01000028.1"/>
</dbReference>
<dbReference type="GO" id="GO:0046872">
    <property type="term" value="F:metal ion binding"/>
    <property type="evidence" value="ECO:0007669"/>
    <property type="project" value="InterPro"/>
</dbReference>
<sequence length="86" mass="9789">MEYTDRMKNRLRRIEGQVRGVLQMMEQGKSCKEVVTQLSAIRAAVDRVIMYVVGENMEQCIREEVAGGGSADKVIREAIELLMKSR</sequence>
<dbReference type="EMBL" id="FPBV01000028">
    <property type="protein sequence ID" value="SFV05804.1"/>
    <property type="molecule type" value="Genomic_DNA"/>
</dbReference>
<dbReference type="GO" id="GO:0003677">
    <property type="term" value="F:DNA binding"/>
    <property type="evidence" value="ECO:0007669"/>
    <property type="project" value="UniProtKB-KW"/>
</dbReference>
<dbReference type="InterPro" id="IPR038390">
    <property type="entry name" value="Metal_Tscrpt_repr_sf"/>
</dbReference>
<reference evidence="2" key="1">
    <citation type="submission" date="2016-10" db="EMBL/GenBank/DDBJ databases">
        <authorList>
            <person name="Varghese N."/>
        </authorList>
    </citation>
    <scope>NUCLEOTIDE SEQUENCE [LARGE SCALE GENOMIC DNA]</scope>
    <source>
        <strain evidence="2">DSM 17980</strain>
    </source>
</reference>
<dbReference type="STRING" id="392015.SAMN05421543_1289"/>
<evidence type="ECO:0000313" key="2">
    <source>
        <dbReference type="Proteomes" id="UP000183508"/>
    </source>
</evidence>
<dbReference type="Pfam" id="PF02583">
    <property type="entry name" value="Trns_repr_metal"/>
    <property type="match status" value="1"/>
</dbReference>
<dbReference type="GO" id="GO:0045892">
    <property type="term" value="P:negative regulation of DNA-templated transcription"/>
    <property type="evidence" value="ECO:0007669"/>
    <property type="project" value="UniProtKB-ARBA"/>
</dbReference>
<dbReference type="PANTHER" id="PTHR33677:SF5">
    <property type="entry name" value="TRANSCRIPTIONAL REPRESSOR FRMR"/>
    <property type="match status" value="1"/>
</dbReference>
<evidence type="ECO:0000313" key="1">
    <source>
        <dbReference type="EMBL" id="SFV05804.1"/>
    </source>
</evidence>
<name>A0A1I7L8J1_9BACL</name>
<dbReference type="PANTHER" id="PTHR33677">
    <property type="entry name" value="TRANSCRIPTIONAL REPRESSOR FRMR-RELATED"/>
    <property type="match status" value="1"/>
</dbReference>
<organism evidence="1 2">
    <name type="scientific">Alicyclobacillus macrosporangiidus</name>
    <dbReference type="NCBI Taxonomy" id="392015"/>
    <lineage>
        <taxon>Bacteria</taxon>
        <taxon>Bacillati</taxon>
        <taxon>Bacillota</taxon>
        <taxon>Bacilli</taxon>
        <taxon>Bacillales</taxon>
        <taxon>Alicyclobacillaceae</taxon>
        <taxon>Alicyclobacillus</taxon>
    </lineage>
</organism>
<dbReference type="Proteomes" id="UP000183508">
    <property type="component" value="Unassembled WGS sequence"/>
</dbReference>
<keyword evidence="2" id="KW-1185">Reference proteome</keyword>
<protein>
    <submittedName>
        <fullName evidence="1">DNA-binding transcriptional regulator, FrmR family</fullName>
    </submittedName>
</protein>
<accession>A0A1I7L8J1</accession>
<dbReference type="Gene3D" id="1.20.58.1000">
    <property type="entry name" value="Metal-sensitive repressor, helix protomer"/>
    <property type="match status" value="1"/>
</dbReference>
<keyword evidence="1" id="KW-0238">DNA-binding</keyword>
<dbReference type="eggNOG" id="COG1937">
    <property type="taxonomic scope" value="Bacteria"/>
</dbReference>
<gene>
    <name evidence="1" type="ORF">SAMN05421543_1289</name>
</gene>